<reference evidence="10" key="1">
    <citation type="journal article" date="2020" name="Plant Biotechnol. J.">
        <title>The pomegranate (Punica granatum L.) draft genome dissects genetic divergence between soft- and hard-seeded cultivars.</title>
        <authorList>
            <person name="Luo X."/>
            <person name="Li H."/>
            <person name="Wu Z."/>
            <person name="Yao W."/>
            <person name="Zhao P."/>
            <person name="Cao D."/>
            <person name="Yu H."/>
            <person name="Li K."/>
            <person name="Poudel K."/>
            <person name="Zhao D."/>
            <person name="Zhang F."/>
            <person name="Xia X."/>
            <person name="Chen L."/>
            <person name="Wang Q."/>
            <person name="Jing D."/>
            <person name="Cao S."/>
        </authorList>
    </citation>
    <scope>NUCLEOTIDE SEQUENCE [LARGE SCALE GENOMIC DNA]</scope>
    <source>
        <strain evidence="10">cv. Tunisia</strain>
    </source>
</reference>
<dbReference type="CDD" id="cd21669">
    <property type="entry name" value="SMP_SF"/>
    <property type="match status" value="1"/>
</dbReference>
<keyword evidence="3" id="KW-0445">Lipid transport</keyword>
<feature type="domain" description="C2" evidence="8">
    <location>
        <begin position="268"/>
        <end position="382"/>
    </location>
</feature>
<dbReference type="GeneID" id="116213922"/>
<dbReference type="InterPro" id="IPR052847">
    <property type="entry name" value="Ext_Synaptotagmin/KAHRP-like"/>
</dbReference>
<evidence type="ECO:0000256" key="7">
    <source>
        <dbReference type="SAM" id="SignalP"/>
    </source>
</evidence>
<dbReference type="AlphaFoldDB" id="A0A6P8EEI2"/>
<evidence type="ECO:0000256" key="3">
    <source>
        <dbReference type="ARBA" id="ARBA00023055"/>
    </source>
</evidence>
<evidence type="ECO:0000256" key="2">
    <source>
        <dbReference type="ARBA" id="ARBA00022448"/>
    </source>
</evidence>
<evidence type="ECO:0000256" key="6">
    <source>
        <dbReference type="SAM" id="MobiDB-lite"/>
    </source>
</evidence>
<name>A0A6P8EEI2_PUNGR</name>
<dbReference type="Gene3D" id="2.60.40.150">
    <property type="entry name" value="C2 domain"/>
    <property type="match status" value="1"/>
</dbReference>
<sequence>MIRHVCIVLLCLWLLCEYNLGHPVAYFVSLIHLYLVHERYVMRLRKKLEYEGKRQSNQRRVLTDSETVRWLNHAVQKLWPVCVEQIVSQKLLLPIIPWFLAKYKPWTLKEAKFQTLCLGKKPPLFTEIRILHQTTDEDHLVLQVGVNFLTAGMSSILAVKLRKRLGFGISTKLHLTGMHLEGKLSVGVKFTGKWPFLERIRVCFAEPPHFQMVVRSVSAHGLDVSELPGIAGWLDKLLSGAFEETLVEPNMLVVDVEKLAASQQGGSQQQESWFSVDVRKPFAYAKVEVLEASEVKPSDLNGLADPYVKGQLGPYRFRTKTARNTLSPNRQEMFRIPIMTWGATNVLEFEVRDKDQFIDDHLGNCCVDINDFRDGQRHDMWLPLQNVKMGRLHLRITVVEKGHISSSAGESENHGEEKNSSSKEIDKASVSSFFSEKSPRVKDTLESIYIEGQRGTAALVHRPGSGTPQIWEHHRGKNRRLDTNIQGEPTVSSAE</sequence>
<dbReference type="RefSeq" id="XP_031404929.1">
    <property type="nucleotide sequence ID" value="XM_031549069.1"/>
</dbReference>
<keyword evidence="7" id="KW-0732">Signal</keyword>
<feature type="compositionally biased region" description="Basic and acidic residues" evidence="6">
    <location>
        <begin position="411"/>
        <end position="427"/>
    </location>
</feature>
<evidence type="ECO:0000313" key="10">
    <source>
        <dbReference type="Proteomes" id="UP000515151"/>
    </source>
</evidence>
<feature type="chain" id="PRO_5028160958" evidence="7">
    <location>
        <begin position="22"/>
        <end position="495"/>
    </location>
</feature>
<dbReference type="SMART" id="SM00239">
    <property type="entry name" value="C2"/>
    <property type="match status" value="1"/>
</dbReference>
<organism evidence="10 11">
    <name type="scientific">Punica granatum</name>
    <name type="common">Pomegranate</name>
    <dbReference type="NCBI Taxonomy" id="22663"/>
    <lineage>
        <taxon>Eukaryota</taxon>
        <taxon>Viridiplantae</taxon>
        <taxon>Streptophyta</taxon>
        <taxon>Embryophyta</taxon>
        <taxon>Tracheophyta</taxon>
        <taxon>Spermatophyta</taxon>
        <taxon>Magnoliopsida</taxon>
        <taxon>eudicotyledons</taxon>
        <taxon>Gunneridae</taxon>
        <taxon>Pentapetalae</taxon>
        <taxon>rosids</taxon>
        <taxon>malvids</taxon>
        <taxon>Myrtales</taxon>
        <taxon>Lythraceae</taxon>
        <taxon>Punica</taxon>
    </lineage>
</organism>
<feature type="domain" description="SMP-LTD" evidence="9">
    <location>
        <begin position="64"/>
        <end position="257"/>
    </location>
</feature>
<keyword evidence="4" id="KW-0446">Lipid-binding</keyword>
<reference evidence="11" key="2">
    <citation type="submission" date="2025-08" db="UniProtKB">
        <authorList>
            <consortium name="RefSeq"/>
        </authorList>
    </citation>
    <scope>IDENTIFICATION</scope>
    <source>
        <tissue evidence="11">Leaf</tissue>
    </source>
</reference>
<dbReference type="OrthoDB" id="270970at2759"/>
<dbReference type="PROSITE" id="PS51847">
    <property type="entry name" value="SMP"/>
    <property type="match status" value="1"/>
</dbReference>
<dbReference type="InterPro" id="IPR000008">
    <property type="entry name" value="C2_dom"/>
</dbReference>
<feature type="signal peptide" evidence="7">
    <location>
        <begin position="1"/>
        <end position="21"/>
    </location>
</feature>
<comment type="subcellular location">
    <subcellularLocation>
        <location evidence="1">Membrane</location>
    </subcellularLocation>
</comment>
<dbReference type="InterPro" id="IPR031468">
    <property type="entry name" value="SMP_LBD"/>
</dbReference>
<dbReference type="SUPFAM" id="SSF49562">
    <property type="entry name" value="C2 domain (Calcium/lipid-binding domain, CaLB)"/>
    <property type="match status" value="1"/>
</dbReference>
<dbReference type="Proteomes" id="UP000515151">
    <property type="component" value="Chromosome 7"/>
</dbReference>
<feature type="compositionally biased region" description="Polar residues" evidence="6">
    <location>
        <begin position="483"/>
        <end position="495"/>
    </location>
</feature>
<keyword evidence="5" id="KW-0472">Membrane</keyword>
<dbReference type="GO" id="GO:0006869">
    <property type="term" value="P:lipid transport"/>
    <property type="evidence" value="ECO:0007669"/>
    <property type="project" value="UniProtKB-KW"/>
</dbReference>
<dbReference type="InterPro" id="IPR035892">
    <property type="entry name" value="C2_domain_sf"/>
</dbReference>
<keyword evidence="10" id="KW-1185">Reference proteome</keyword>
<accession>A0A6P8EEI2</accession>
<dbReference type="GO" id="GO:0008289">
    <property type="term" value="F:lipid binding"/>
    <property type="evidence" value="ECO:0007669"/>
    <property type="project" value="UniProtKB-KW"/>
</dbReference>
<evidence type="ECO:0000313" key="11">
    <source>
        <dbReference type="RefSeq" id="XP_031404929.1"/>
    </source>
</evidence>
<evidence type="ECO:0000256" key="5">
    <source>
        <dbReference type="ARBA" id="ARBA00023136"/>
    </source>
</evidence>
<feature type="region of interest" description="Disordered" evidence="6">
    <location>
        <begin position="454"/>
        <end position="495"/>
    </location>
</feature>
<evidence type="ECO:0000259" key="8">
    <source>
        <dbReference type="PROSITE" id="PS50004"/>
    </source>
</evidence>
<evidence type="ECO:0000259" key="9">
    <source>
        <dbReference type="PROSITE" id="PS51847"/>
    </source>
</evidence>
<evidence type="ECO:0000256" key="1">
    <source>
        <dbReference type="ARBA" id="ARBA00004370"/>
    </source>
</evidence>
<proteinExistence type="predicted"/>
<dbReference type="GO" id="GO:0016020">
    <property type="term" value="C:membrane"/>
    <property type="evidence" value="ECO:0007669"/>
    <property type="project" value="UniProtKB-SubCell"/>
</dbReference>
<feature type="region of interest" description="Disordered" evidence="6">
    <location>
        <begin position="404"/>
        <end position="441"/>
    </location>
</feature>
<dbReference type="PANTHER" id="PTHR47042:SF4">
    <property type="entry name" value="OS02G0313700 PROTEIN"/>
    <property type="match status" value="1"/>
</dbReference>
<evidence type="ECO:0000256" key="4">
    <source>
        <dbReference type="ARBA" id="ARBA00023121"/>
    </source>
</evidence>
<dbReference type="Pfam" id="PF00168">
    <property type="entry name" value="C2"/>
    <property type="match status" value="1"/>
</dbReference>
<protein>
    <submittedName>
        <fullName evidence="11">C2 domain-containing protein At1g53590-like isoform X1</fullName>
    </submittedName>
</protein>
<dbReference type="PANTHER" id="PTHR47042">
    <property type="entry name" value="C2 DOMAIN-CONTAINING PROTEIN-LIKE"/>
    <property type="match status" value="1"/>
</dbReference>
<keyword evidence="2" id="KW-0813">Transport</keyword>
<gene>
    <name evidence="11" type="primary">LOC116213922</name>
</gene>
<dbReference type="PROSITE" id="PS50004">
    <property type="entry name" value="C2"/>
    <property type="match status" value="1"/>
</dbReference>